<reference evidence="8 9" key="1">
    <citation type="journal article" date="2018" name="Front. Microbiol.">
        <title>Genomic and genetic insights into a cosmopolitan fungus, Paecilomyces variotii (Eurotiales).</title>
        <authorList>
            <person name="Urquhart A.S."/>
            <person name="Mondo S.J."/>
            <person name="Makela M.R."/>
            <person name="Hane J.K."/>
            <person name="Wiebenga A."/>
            <person name="He G."/>
            <person name="Mihaltcheva S."/>
            <person name="Pangilinan J."/>
            <person name="Lipzen A."/>
            <person name="Barry K."/>
            <person name="de Vries R.P."/>
            <person name="Grigoriev I.V."/>
            <person name="Idnurm A."/>
        </authorList>
    </citation>
    <scope>NUCLEOTIDE SEQUENCE [LARGE SCALE GENOMIC DNA]</scope>
    <source>
        <strain evidence="8 9">CBS 101075</strain>
    </source>
</reference>
<evidence type="ECO:0000256" key="5">
    <source>
        <dbReference type="SAM" id="MobiDB-lite"/>
    </source>
</evidence>
<dbReference type="InterPro" id="IPR010482">
    <property type="entry name" value="TECPR1-like_DysF"/>
</dbReference>
<dbReference type="GeneID" id="39600089"/>
<keyword evidence="3 6" id="KW-1133">Transmembrane helix</keyword>
<dbReference type="AlphaFoldDB" id="A0A443HRI2"/>
<evidence type="ECO:0000256" key="1">
    <source>
        <dbReference type="ARBA" id="ARBA00004141"/>
    </source>
</evidence>
<dbReference type="Proteomes" id="UP000283841">
    <property type="component" value="Unassembled WGS sequence"/>
</dbReference>
<name>A0A443HRI2_BYSSP</name>
<dbReference type="GO" id="GO:0007031">
    <property type="term" value="P:peroxisome organization"/>
    <property type="evidence" value="ECO:0007669"/>
    <property type="project" value="TreeGrafter"/>
</dbReference>
<gene>
    <name evidence="8" type="ORF">C8Q69DRAFT_470116</name>
</gene>
<feature type="compositionally biased region" description="Basic and acidic residues" evidence="5">
    <location>
        <begin position="492"/>
        <end position="507"/>
    </location>
</feature>
<keyword evidence="9" id="KW-1185">Reference proteome</keyword>
<comment type="caution">
    <text evidence="8">The sequence shown here is derived from an EMBL/GenBank/DDBJ whole genome shotgun (WGS) entry which is preliminary data.</text>
</comment>
<evidence type="ECO:0000313" key="9">
    <source>
        <dbReference type="Proteomes" id="UP000283841"/>
    </source>
</evidence>
<feature type="region of interest" description="Disordered" evidence="5">
    <location>
        <begin position="477"/>
        <end position="507"/>
    </location>
</feature>
<dbReference type="PANTHER" id="PTHR28304">
    <property type="entry name" value="PEROXISOMAL MEMBRANE PROTEIN PEX29"/>
    <property type="match status" value="1"/>
</dbReference>
<evidence type="ECO:0000256" key="4">
    <source>
        <dbReference type="ARBA" id="ARBA00023136"/>
    </source>
</evidence>
<organism evidence="8 9">
    <name type="scientific">Byssochlamys spectabilis</name>
    <name type="common">Paecilomyces variotii</name>
    <dbReference type="NCBI Taxonomy" id="264951"/>
    <lineage>
        <taxon>Eukaryota</taxon>
        <taxon>Fungi</taxon>
        <taxon>Dikarya</taxon>
        <taxon>Ascomycota</taxon>
        <taxon>Pezizomycotina</taxon>
        <taxon>Eurotiomycetes</taxon>
        <taxon>Eurotiomycetidae</taxon>
        <taxon>Eurotiales</taxon>
        <taxon>Thermoascaceae</taxon>
        <taxon>Paecilomyces</taxon>
    </lineage>
</organism>
<dbReference type="RefSeq" id="XP_028484060.1">
    <property type="nucleotide sequence ID" value="XM_028630812.1"/>
</dbReference>
<dbReference type="InterPro" id="IPR052816">
    <property type="entry name" value="Peroxisomal_Membrane_PEX28-32"/>
</dbReference>
<sequence length="546" mass="61417">MEEHSADAVVNRDEPIPVLGEPNDGSASRRKRDSWIGRLSFDRQKEHQETLGSHGPTSIQDRLLSMILQQVIPADTEDDSVTAEDANPHGKARRPDFSLPLMANNFRRFNARIGIVFVFQNRLERLVSWRKPTHTLSFLCLYSFVCLDPYLLAILPIAVALLFIMVPAFLARHPPPPSNSTSSTTPYYSYEGPALAPAKTIKPASETSKDFLRNMRDLQNCMADFANGHDNVVSLVAPATNFSDEKFSSTLFLVLYVVMAVLFLTAHHLPWRFILLIGGNAGIIANHPGVQEFIRQCMASIKEGQSDEGHDYKRSEKSVISRVPSSPSALISSLNNMVDISLDSSPEEREVEIFELQYRPFSLYSASPEWEHVLFSPTPYDPLSPSRIAGDRPRGCRFFEDVRPPTGWAWKNKKWELDLDCREWVVERMVTGVGFEAPDENFGSGGNGEEVGGWVWDLAPVSDVPDTETDLNSTIYGACQEPDTTSKSGRKVKQESKDKGKAASRDWEEVVSHGVGEWRRRRWVRIVQRVGIPPVEKDRDTETDRD</sequence>
<comment type="subcellular location">
    <subcellularLocation>
        <location evidence="1">Membrane</location>
        <topology evidence="1">Multi-pass membrane protein</topology>
    </subcellularLocation>
</comment>
<dbReference type="Pfam" id="PF06398">
    <property type="entry name" value="Pex24p"/>
    <property type="match status" value="1"/>
</dbReference>
<feature type="compositionally biased region" description="Basic and acidic residues" evidence="5">
    <location>
        <begin position="1"/>
        <end position="15"/>
    </location>
</feature>
<feature type="transmembrane region" description="Helical" evidence="6">
    <location>
        <begin position="150"/>
        <end position="170"/>
    </location>
</feature>
<protein>
    <submittedName>
        <fullName evidence="8">Integral peroxisomal membrane peroxin</fullName>
    </submittedName>
</protein>
<keyword evidence="4 6" id="KW-0472">Membrane</keyword>
<evidence type="ECO:0000256" key="3">
    <source>
        <dbReference type="ARBA" id="ARBA00022989"/>
    </source>
</evidence>
<dbReference type="EMBL" id="RCNU01000007">
    <property type="protein sequence ID" value="RWQ94415.1"/>
    <property type="molecule type" value="Genomic_DNA"/>
</dbReference>
<dbReference type="PANTHER" id="PTHR28304:SF2">
    <property type="entry name" value="PEROXISOMAL MEMBRANE PROTEIN PEX29"/>
    <property type="match status" value="1"/>
</dbReference>
<evidence type="ECO:0000256" key="6">
    <source>
        <dbReference type="SAM" id="Phobius"/>
    </source>
</evidence>
<feature type="transmembrane region" description="Helical" evidence="6">
    <location>
        <begin position="251"/>
        <end position="271"/>
    </location>
</feature>
<proteinExistence type="predicted"/>
<dbReference type="VEuPathDB" id="FungiDB:C8Q69DRAFT_470116"/>
<feature type="domain" description="TECPR1-like DysF" evidence="7">
    <location>
        <begin position="97"/>
        <end position="525"/>
    </location>
</feature>
<keyword evidence="2 6" id="KW-0812">Transmembrane</keyword>
<evidence type="ECO:0000256" key="2">
    <source>
        <dbReference type="ARBA" id="ARBA00022692"/>
    </source>
</evidence>
<accession>A0A443HRI2</accession>
<evidence type="ECO:0000313" key="8">
    <source>
        <dbReference type="EMBL" id="RWQ94415.1"/>
    </source>
</evidence>
<dbReference type="GO" id="GO:0005778">
    <property type="term" value="C:peroxisomal membrane"/>
    <property type="evidence" value="ECO:0007669"/>
    <property type="project" value="UniProtKB-ARBA"/>
</dbReference>
<evidence type="ECO:0000259" key="7">
    <source>
        <dbReference type="Pfam" id="PF06398"/>
    </source>
</evidence>
<feature type="region of interest" description="Disordered" evidence="5">
    <location>
        <begin position="1"/>
        <end position="32"/>
    </location>
</feature>
<dbReference type="STRING" id="264951.A0A443HRI2"/>